<accession>A0ABM9QHX9</accession>
<name>A0ABM9QHX9_9FIRM</name>
<keyword evidence="2" id="KW-1185">Reference proteome</keyword>
<proteinExistence type="predicted"/>
<evidence type="ECO:0000313" key="1">
    <source>
        <dbReference type="EMBL" id="CCO05563.1"/>
    </source>
</evidence>
<reference evidence="1 2" key="1">
    <citation type="journal article" date="2014" name="Int. J. Syst. Evol. Microbiol.">
        <title>Complete genome of a new Firmicutes species belonging to the dominant human colonic microbiota ('Ruminococcus bicirculans') reveals two chromosomes and a selective capacity to utilize plant glucans.</title>
        <authorList>
            <consortium name="NISC Comparative Sequencing Program"/>
            <person name="Wegmann U."/>
            <person name="Louis P."/>
            <person name="Goesmann A."/>
            <person name="Henrissat B."/>
            <person name="Duncan S.H."/>
            <person name="Flint H.J."/>
        </authorList>
    </citation>
    <scope>NUCLEOTIDE SEQUENCE [LARGE SCALE GENOMIC DNA]</scope>
    <source>
        <strain evidence="1 2">80/3</strain>
    </source>
</reference>
<dbReference type="EMBL" id="HF545616">
    <property type="protein sequence ID" value="CCO05563.1"/>
    <property type="molecule type" value="Genomic_DNA"/>
</dbReference>
<protein>
    <submittedName>
        <fullName evidence="1">Uncharacterized protein</fullName>
    </submittedName>
</protein>
<gene>
    <name evidence="1" type="ORF">RBI_I01865</name>
</gene>
<dbReference type="RefSeq" id="WP_038672573.1">
    <property type="nucleotide sequence ID" value="NZ_HF545616.1"/>
</dbReference>
<dbReference type="Proteomes" id="UP000027600">
    <property type="component" value="Chromosome I"/>
</dbReference>
<evidence type="ECO:0000313" key="2">
    <source>
        <dbReference type="Proteomes" id="UP000027600"/>
    </source>
</evidence>
<sequence>MTEQDVHNTLHSFDVIKQFQTSGQSFEDFFEENKDLVKNEYSHEFKFLYYSYSTHRVWITDDCFLEHKRTMDFNGYTEESDEVYIKKLGVDDSYECCTIKDDDEYIAGRLTQSVSSDDIIDYFKHYGVKAAEFPFVYSPFSDNIGKENLKNAYLDTCAWEVKKRYSEQQDILDFTPIDIERKTRFTMLKEELACCEQVGFDSINQALLEFAKKDIFKDEILKYAVFTENEIDSVKNDLSQAEIETMKRRADMVSIAKELINEFTVIEFENDADFSDLSHIPIAYTTDEILEFPINVFVDLEKMKLVKRYNNNSEFDSGVYFGESKDKMYMILGNLEFDELVSVPDYVREEIGKDDALDMTNDRSLSL</sequence>
<organism evidence="1 2">
    <name type="scientific">Ruminococcus bicirculans</name>
    <name type="common">ex Wegman et al. 2014</name>
    <dbReference type="NCBI Taxonomy" id="1160721"/>
    <lineage>
        <taxon>Bacteria</taxon>
        <taxon>Bacillati</taxon>
        <taxon>Bacillota</taxon>
        <taxon>Clostridia</taxon>
        <taxon>Eubacteriales</taxon>
        <taxon>Oscillospiraceae</taxon>
        <taxon>Ruminococcus</taxon>
    </lineage>
</organism>